<feature type="chain" id="PRO_5045628770" description="Type II secretion system protein GspG C-terminal domain-containing protein" evidence="1">
    <location>
        <begin position="20"/>
        <end position="249"/>
    </location>
</feature>
<evidence type="ECO:0000256" key="1">
    <source>
        <dbReference type="SAM" id="SignalP"/>
    </source>
</evidence>
<evidence type="ECO:0000313" key="4">
    <source>
        <dbReference type="Proteomes" id="UP001424741"/>
    </source>
</evidence>
<feature type="signal peptide" evidence="1">
    <location>
        <begin position="1"/>
        <end position="19"/>
    </location>
</feature>
<sequence length="249" mass="28581">MYRRFFTLLYLLPLPPLLLLVCCSEPTGPQDIPHNDAMACFAGIKQYQIYTGEIPTTQQGLKALVERPTELPKNRPWFSMLKEVPIDPWRNPYQYTAFPDEDPPRVVIRCFGRDGIESEDDRVFEKTFPKPKHPGRIYAGRSHALGSDVLHDDSWKLTLIGEKFSLHIRSHDGREQHSRGRVIYHDLEESHYAFSLLPEEAGSIVFPYPYSEENGLKDIGYPIQLSETEMVFGCCGTLSAEDFYITLEP</sequence>
<dbReference type="RefSeq" id="WP_346188697.1">
    <property type="nucleotide sequence ID" value="NZ_BAABRL010000006.1"/>
</dbReference>
<keyword evidence="4" id="KW-1185">Reference proteome</keyword>
<protein>
    <recommendedName>
        <fullName evidence="2">Type II secretion system protein GspG C-terminal domain-containing protein</fullName>
    </recommendedName>
</protein>
<comment type="caution">
    <text evidence="3">The sequence shown here is derived from an EMBL/GenBank/DDBJ whole genome shotgun (WGS) entry which is preliminary data.</text>
</comment>
<dbReference type="InterPro" id="IPR045584">
    <property type="entry name" value="Pilin-like"/>
</dbReference>
<proteinExistence type="predicted"/>
<evidence type="ECO:0000259" key="2">
    <source>
        <dbReference type="Pfam" id="PF08334"/>
    </source>
</evidence>
<dbReference type="EMBL" id="BAABRL010000006">
    <property type="protein sequence ID" value="GAA5495962.1"/>
    <property type="molecule type" value="Genomic_DNA"/>
</dbReference>
<dbReference type="Gene3D" id="3.30.700.10">
    <property type="entry name" value="Glycoprotein, Type 4 Pilin"/>
    <property type="match status" value="1"/>
</dbReference>
<dbReference type="InterPro" id="IPR013545">
    <property type="entry name" value="T2SS_protein-GspG_C"/>
</dbReference>
<accession>A0ABP9V3Q6</accession>
<reference evidence="3 4" key="1">
    <citation type="submission" date="2024-02" db="EMBL/GenBank/DDBJ databases">
        <title>Rubritalea halochordaticola NBRC 107102.</title>
        <authorList>
            <person name="Ichikawa N."/>
            <person name="Katano-Makiyama Y."/>
            <person name="Hidaka K."/>
        </authorList>
    </citation>
    <scope>NUCLEOTIDE SEQUENCE [LARGE SCALE GENOMIC DNA]</scope>
    <source>
        <strain evidence="3 4">NBRC 107102</strain>
    </source>
</reference>
<dbReference type="Proteomes" id="UP001424741">
    <property type="component" value="Unassembled WGS sequence"/>
</dbReference>
<dbReference type="SUPFAM" id="SSF54523">
    <property type="entry name" value="Pili subunits"/>
    <property type="match status" value="1"/>
</dbReference>
<gene>
    <name evidence="3" type="ORF">Rhal01_02143</name>
</gene>
<name>A0ABP9V3Q6_9BACT</name>
<feature type="domain" description="Type II secretion system protein GspG C-terminal" evidence="2">
    <location>
        <begin position="43"/>
        <end position="121"/>
    </location>
</feature>
<organism evidence="3 4">
    <name type="scientific">Rubritalea halochordaticola</name>
    <dbReference type="NCBI Taxonomy" id="714537"/>
    <lineage>
        <taxon>Bacteria</taxon>
        <taxon>Pseudomonadati</taxon>
        <taxon>Verrucomicrobiota</taxon>
        <taxon>Verrucomicrobiia</taxon>
        <taxon>Verrucomicrobiales</taxon>
        <taxon>Rubritaleaceae</taxon>
        <taxon>Rubritalea</taxon>
    </lineage>
</organism>
<evidence type="ECO:0000313" key="3">
    <source>
        <dbReference type="EMBL" id="GAA5495962.1"/>
    </source>
</evidence>
<dbReference type="Pfam" id="PF08334">
    <property type="entry name" value="T2SSG"/>
    <property type="match status" value="1"/>
</dbReference>
<keyword evidence="1" id="KW-0732">Signal</keyword>